<sequence length="412" mass="45070">MARADDERPAAVRWIAGRARPLGTAAPDDLEPLRALADGAAVVGLGASTRGAHEVSALQHRILRFLVEEEGFRALALEEDWTTGLLLDAHVLTGEGEPRALLRRMWLPWQTREMLDVLAWMRAYNQRNPGDPVRFVGVDMSTTRAVAYDAVAAYARRAAPGRLPELEEHYGPLRPDPAAAIDEHVGRYRRLPDKRPHIRRAEQAHDLVAGLPAAEGRDLALHHARAIVDFHRFHSRPVMEALPYVERRMAENILGWRGHTGSKIVYWGGIGHSAGNTGGLLRERLGTGYLSMALTFGRGAVHGGVPVPHPPGDFADAVFDEAAPSGLYLADLRAPENDAARAWLDAPAKLRVIGPGYRAEDDADHHMAGGTIRRWVDAVVHTREVTPARFVPQAEARSSRASSPRDATPSLG</sequence>
<dbReference type="EMBL" id="JBHSON010000043">
    <property type="protein sequence ID" value="MFC5749618.1"/>
    <property type="molecule type" value="Genomic_DNA"/>
</dbReference>
<dbReference type="InterPro" id="IPR007815">
    <property type="entry name" value="Emycin_Estase"/>
</dbReference>
<dbReference type="PANTHER" id="PTHR31299:SF0">
    <property type="entry name" value="ESTERASE, PUTATIVE (AFU_ORTHOLOGUE AFUA_1G05850)-RELATED"/>
    <property type="match status" value="1"/>
</dbReference>
<name>A0ABW1A7S1_9ACTN</name>
<dbReference type="Gene3D" id="3.30.1870.10">
    <property type="entry name" value="EreA-like, domain 2"/>
    <property type="match status" value="1"/>
</dbReference>
<feature type="region of interest" description="Disordered" evidence="1">
    <location>
        <begin position="390"/>
        <end position="412"/>
    </location>
</feature>
<protein>
    <submittedName>
        <fullName evidence="2">Erythromycin esterase family protein</fullName>
    </submittedName>
</protein>
<feature type="compositionally biased region" description="Low complexity" evidence="1">
    <location>
        <begin position="392"/>
        <end position="412"/>
    </location>
</feature>
<gene>
    <name evidence="2" type="ORF">ACFPZN_28685</name>
</gene>
<evidence type="ECO:0000313" key="3">
    <source>
        <dbReference type="Proteomes" id="UP001596074"/>
    </source>
</evidence>
<evidence type="ECO:0000313" key="2">
    <source>
        <dbReference type="EMBL" id="MFC5749618.1"/>
    </source>
</evidence>
<dbReference type="Proteomes" id="UP001596074">
    <property type="component" value="Unassembled WGS sequence"/>
</dbReference>
<organism evidence="2 3">
    <name type="scientific">Actinomadura rugatobispora</name>
    <dbReference type="NCBI Taxonomy" id="1994"/>
    <lineage>
        <taxon>Bacteria</taxon>
        <taxon>Bacillati</taxon>
        <taxon>Actinomycetota</taxon>
        <taxon>Actinomycetes</taxon>
        <taxon>Streptosporangiales</taxon>
        <taxon>Thermomonosporaceae</taxon>
        <taxon>Actinomadura</taxon>
    </lineage>
</organism>
<dbReference type="CDD" id="cd14728">
    <property type="entry name" value="Ere-like"/>
    <property type="match status" value="1"/>
</dbReference>
<dbReference type="Gene3D" id="1.20.1440.30">
    <property type="entry name" value="Biosynthetic Protein domain"/>
    <property type="match status" value="1"/>
</dbReference>
<evidence type="ECO:0000256" key="1">
    <source>
        <dbReference type="SAM" id="MobiDB-lite"/>
    </source>
</evidence>
<comment type="caution">
    <text evidence="2">The sequence shown here is derived from an EMBL/GenBank/DDBJ whole genome shotgun (WGS) entry which is preliminary data.</text>
</comment>
<dbReference type="Gene3D" id="3.40.1660.10">
    <property type="entry name" value="EreA-like (biosynthetic domain)"/>
    <property type="match status" value="1"/>
</dbReference>
<keyword evidence="3" id="KW-1185">Reference proteome</keyword>
<dbReference type="RefSeq" id="WP_378285346.1">
    <property type="nucleotide sequence ID" value="NZ_JBHSON010000043.1"/>
</dbReference>
<proteinExistence type="predicted"/>
<reference evidence="3" key="1">
    <citation type="journal article" date="2019" name="Int. J. Syst. Evol. Microbiol.">
        <title>The Global Catalogue of Microorganisms (GCM) 10K type strain sequencing project: providing services to taxonomists for standard genome sequencing and annotation.</title>
        <authorList>
            <consortium name="The Broad Institute Genomics Platform"/>
            <consortium name="The Broad Institute Genome Sequencing Center for Infectious Disease"/>
            <person name="Wu L."/>
            <person name="Ma J."/>
        </authorList>
    </citation>
    <scope>NUCLEOTIDE SEQUENCE [LARGE SCALE GENOMIC DNA]</scope>
    <source>
        <strain evidence="3">KCTC 42087</strain>
    </source>
</reference>
<dbReference type="SUPFAM" id="SSF159501">
    <property type="entry name" value="EreA/ChaN-like"/>
    <property type="match status" value="1"/>
</dbReference>
<dbReference type="PANTHER" id="PTHR31299">
    <property type="entry name" value="ESTERASE, PUTATIVE (AFU_ORTHOLOGUE AFUA_1G05850)-RELATED"/>
    <property type="match status" value="1"/>
</dbReference>
<dbReference type="Pfam" id="PF05139">
    <property type="entry name" value="Erythro_esteras"/>
    <property type="match status" value="1"/>
</dbReference>
<dbReference type="InterPro" id="IPR052036">
    <property type="entry name" value="Hydrolase/PRTase-associated"/>
</dbReference>
<accession>A0ABW1A7S1</accession>